<dbReference type="EMBL" id="OOIP01000004">
    <property type="protein sequence ID" value="SPO36370.1"/>
    <property type="molecule type" value="Genomic_DNA"/>
</dbReference>
<gene>
    <name evidence="2" type="ORF">PSFLO_01841</name>
</gene>
<evidence type="ECO:0000313" key="2">
    <source>
        <dbReference type="EMBL" id="SPO36370.1"/>
    </source>
</evidence>
<feature type="compositionally biased region" description="Basic residues" evidence="1">
    <location>
        <begin position="1"/>
        <end position="11"/>
    </location>
</feature>
<reference evidence="2 3" key="1">
    <citation type="submission" date="2018-03" db="EMBL/GenBank/DDBJ databases">
        <authorList>
            <person name="Guldener U."/>
        </authorList>
    </citation>
    <scope>NUCLEOTIDE SEQUENCE [LARGE SCALE GENOMIC DNA]</scope>
    <source>
        <strain evidence="2 3">DAOM196992</strain>
    </source>
</reference>
<keyword evidence="3" id="KW-1185">Reference proteome</keyword>
<evidence type="ECO:0000313" key="3">
    <source>
        <dbReference type="Proteomes" id="UP000323386"/>
    </source>
</evidence>
<protein>
    <submittedName>
        <fullName evidence="2">Uncharacterized protein</fullName>
    </submittedName>
</protein>
<organism evidence="2 3">
    <name type="scientific">Pseudozyma flocculosa</name>
    <dbReference type="NCBI Taxonomy" id="84751"/>
    <lineage>
        <taxon>Eukaryota</taxon>
        <taxon>Fungi</taxon>
        <taxon>Dikarya</taxon>
        <taxon>Basidiomycota</taxon>
        <taxon>Ustilaginomycotina</taxon>
        <taxon>Ustilaginomycetes</taxon>
        <taxon>Ustilaginales</taxon>
        <taxon>Ustilaginaceae</taxon>
        <taxon>Pseudozyma</taxon>
    </lineage>
</organism>
<sequence>MVRKTHVKANARKVETGGEHGTPTNAEKAIPWTPDEVANLFLLAYSKLPLTQSNVQAICEKLGTDRTPLAIKRRIEK</sequence>
<feature type="region of interest" description="Disordered" evidence="1">
    <location>
        <begin position="1"/>
        <end position="30"/>
    </location>
</feature>
<proteinExistence type="predicted"/>
<accession>A0A5C3EWX9</accession>
<dbReference type="AlphaFoldDB" id="A0A5C3EWX9"/>
<name>A0A5C3EWX9_9BASI</name>
<evidence type="ECO:0000256" key="1">
    <source>
        <dbReference type="SAM" id="MobiDB-lite"/>
    </source>
</evidence>
<dbReference type="Proteomes" id="UP000323386">
    <property type="component" value="Unassembled WGS sequence"/>
</dbReference>